<evidence type="ECO:0000313" key="3">
    <source>
        <dbReference type="Proteomes" id="UP000603708"/>
    </source>
</evidence>
<dbReference type="InterPro" id="IPR046348">
    <property type="entry name" value="SIS_dom_sf"/>
</dbReference>
<proteinExistence type="predicted"/>
<dbReference type="Proteomes" id="UP000603708">
    <property type="component" value="Unassembled WGS sequence"/>
</dbReference>
<name>A0A919GC68_9ACTN</name>
<dbReference type="CDD" id="cd05013">
    <property type="entry name" value="SIS_RpiR"/>
    <property type="match status" value="1"/>
</dbReference>
<dbReference type="InterPro" id="IPR035472">
    <property type="entry name" value="RpiR-like_SIS"/>
</dbReference>
<dbReference type="PROSITE" id="PS51464">
    <property type="entry name" value="SIS"/>
    <property type="match status" value="1"/>
</dbReference>
<dbReference type="EMBL" id="BNCD01000011">
    <property type="protein sequence ID" value="GHH81270.1"/>
    <property type="molecule type" value="Genomic_DNA"/>
</dbReference>
<keyword evidence="3" id="KW-1185">Reference proteome</keyword>
<dbReference type="Pfam" id="PF13580">
    <property type="entry name" value="SIS_2"/>
    <property type="match status" value="1"/>
</dbReference>
<dbReference type="NCBIfam" id="NF002805">
    <property type="entry name" value="PRK02947.1"/>
    <property type="match status" value="1"/>
</dbReference>
<reference evidence="2" key="1">
    <citation type="journal article" date="2014" name="Int. J. Syst. Evol. Microbiol.">
        <title>Complete genome sequence of Corynebacterium casei LMG S-19264T (=DSM 44701T), isolated from a smear-ripened cheese.</title>
        <authorList>
            <consortium name="US DOE Joint Genome Institute (JGI-PGF)"/>
            <person name="Walter F."/>
            <person name="Albersmeier A."/>
            <person name="Kalinowski J."/>
            <person name="Ruckert C."/>
        </authorList>
    </citation>
    <scope>NUCLEOTIDE SEQUENCE</scope>
    <source>
        <strain evidence="2">JCM 5069</strain>
    </source>
</reference>
<dbReference type="PANTHER" id="PTHR30390">
    <property type="entry name" value="SEDOHEPTULOSE 7-PHOSPHATE ISOMERASE / DNAA INITIATOR-ASSOCIATING FACTOR FOR REPLICATION INITIATION"/>
    <property type="match status" value="1"/>
</dbReference>
<dbReference type="Gene3D" id="3.40.50.10490">
    <property type="entry name" value="Glucose-6-phosphate isomerase like protein, domain 1"/>
    <property type="match status" value="1"/>
</dbReference>
<dbReference type="InterPro" id="IPR050099">
    <property type="entry name" value="SIS_GmhA/DiaA_subfam"/>
</dbReference>
<evidence type="ECO:0000259" key="1">
    <source>
        <dbReference type="PROSITE" id="PS51464"/>
    </source>
</evidence>
<dbReference type="InterPro" id="IPR001347">
    <property type="entry name" value="SIS_dom"/>
</dbReference>
<dbReference type="RefSeq" id="WP_189933627.1">
    <property type="nucleotide sequence ID" value="NZ_BNCD01000011.1"/>
</dbReference>
<dbReference type="GO" id="GO:1901135">
    <property type="term" value="P:carbohydrate derivative metabolic process"/>
    <property type="evidence" value="ECO:0007669"/>
    <property type="project" value="InterPro"/>
</dbReference>
<dbReference type="SUPFAM" id="SSF53697">
    <property type="entry name" value="SIS domain"/>
    <property type="match status" value="1"/>
</dbReference>
<reference evidence="2" key="2">
    <citation type="submission" date="2020-09" db="EMBL/GenBank/DDBJ databases">
        <authorList>
            <person name="Sun Q."/>
            <person name="Ohkuma M."/>
        </authorList>
    </citation>
    <scope>NUCLEOTIDE SEQUENCE</scope>
    <source>
        <strain evidence="2">JCM 5069</strain>
    </source>
</reference>
<sequence>MTSDTISGAAYWETVSQALPDTVELAKESVARAADLIAAALRDKGVIQVFGTGHSQALAMEVAGRAGGLVPTNQLSIRDRVLFGGEDPAIALDPFAERDPSVAAKVLELAEIRPADIFLIASQSGGNGAIVEMARLVKERGHRVIALTSVAHSSAITARHPSGLRLFEVADVVLDNRAPYGDSTLRLPDGTGVCALSTISGAVLIQMTIAETVARLLAAGVTPPVYQSANVPGSDERNAALEAEYAGRIRRTA</sequence>
<dbReference type="GO" id="GO:0097367">
    <property type="term" value="F:carbohydrate derivative binding"/>
    <property type="evidence" value="ECO:0007669"/>
    <property type="project" value="InterPro"/>
</dbReference>
<dbReference type="PANTHER" id="PTHR30390:SF7">
    <property type="entry name" value="PHOSPHOHEPTOSE ISOMERASE"/>
    <property type="match status" value="1"/>
</dbReference>
<dbReference type="AlphaFoldDB" id="A0A919GC68"/>
<comment type="caution">
    <text evidence="2">The sequence shown here is derived from an EMBL/GenBank/DDBJ whole genome shotgun (WGS) entry which is preliminary data.</text>
</comment>
<evidence type="ECO:0000313" key="2">
    <source>
        <dbReference type="EMBL" id="GHH81270.1"/>
    </source>
</evidence>
<protein>
    <submittedName>
        <fullName evidence="2">UPF0309 protein</fullName>
    </submittedName>
</protein>
<feature type="domain" description="SIS" evidence="1">
    <location>
        <begin position="37"/>
        <end position="223"/>
    </location>
</feature>
<gene>
    <name evidence="2" type="ORF">GCM10018793_38210</name>
</gene>
<accession>A0A919GC68</accession>
<organism evidence="2 3">
    <name type="scientific">Streptomyces sulfonofaciens</name>
    <dbReference type="NCBI Taxonomy" id="68272"/>
    <lineage>
        <taxon>Bacteria</taxon>
        <taxon>Bacillati</taxon>
        <taxon>Actinomycetota</taxon>
        <taxon>Actinomycetes</taxon>
        <taxon>Kitasatosporales</taxon>
        <taxon>Streptomycetaceae</taxon>
        <taxon>Streptomyces</taxon>
    </lineage>
</organism>